<dbReference type="STRING" id="908615.SAMN05421540_101256"/>
<evidence type="ECO:0000313" key="3">
    <source>
        <dbReference type="Proteomes" id="UP000198820"/>
    </source>
</evidence>
<gene>
    <name evidence="2" type="ORF">SAMN05421540_101256</name>
</gene>
<feature type="domain" description="PD-(D/E)XK endonuclease-like" evidence="1">
    <location>
        <begin position="635"/>
        <end position="899"/>
    </location>
</feature>
<reference evidence="2 3" key="1">
    <citation type="submission" date="2016-10" db="EMBL/GenBank/DDBJ databases">
        <authorList>
            <person name="de Groot N.N."/>
        </authorList>
    </citation>
    <scope>NUCLEOTIDE SEQUENCE [LARGE SCALE GENOMIC DNA]</scope>
    <source>
        <strain evidence="2 3">DSM 23581</strain>
    </source>
</reference>
<proteinExistence type="predicted"/>
<dbReference type="InterPro" id="IPR011604">
    <property type="entry name" value="PDDEXK-like_dom_sf"/>
</dbReference>
<dbReference type="AlphaFoldDB" id="A0A1H3VRZ1"/>
<sequence>MSQFLDDIILKYDVDELQNNCFVFPSRRSANAFKRRLTQITKQDVFIFPEVLSVEEFIADVSGLNYIDSLETVFELYGIYKKITPKDEQESFETFYGWSHTLIQDFNEIDRYIVDTSQFFNHLKDIKDVEHWSKGADQTKMVQNYLKFWKTLPIYYKTLREQLLSQQKAYQGLAYRVAIENIESYAERKNKDFVFVGLNALNTAEIKLIRYLTEHKSAKVFWDIDQYLLEEHKAGEFMRTYAQSWSLYKNQPLEASTNNFSQKKDIKYYDVSKQIGQAKLVGQILSHLSEAELKKTALILGDENLLQPILNALPDNVKKANITMGLALSQTSFASFFERIIDWQVDQHQEIYHQVLLQIISHPMFKSIFFEEQKKLKSQLLKANQIYISKERLFEVSQSISEKFSEQLQLIFYDYKSVDSFLDKMFKLSVFFEQTYQDDQVRLLYLRGFQKVFEKVKTYNSSTSLITSFKTLKQIYKDILSQQTVDFIGDAYDGLQIMGMLETRVLSFERIIMTSVNEGVLPLGKTQNSYIPFDLKKQYDLPTYTEKDDVYAYHFFRLLQDVKEAHFLYNTDTEGMSKGEESRFLKQLKYFKRPQHQIQHFTGAATANVLHDELSKVKKTPEMISILKKRFERGISASALTTYIRNPLDFYKRYVLGIKETKEIEDTVSYRVHGNVIHKTIENVYKEYLNEIITVEHLKKILQTYELELKKQFAREFNEDAIQSGENLLHYEIAKQQTKRFLEQELQVVKNNELVLKSLEKRKEIFLKDDKLDLKVKMIGEIDRIDMLNHQLRIVDYKTGEVKPNQLILDAKKWEELISDYDYSKAFQLLFYALLCEDELTDQSIVGIITFKKLNSGFMEFKDKTNASSQYIDQSVLSKFKEKLITLINEILDPNQAFEEKEV</sequence>
<dbReference type="Pfam" id="PF12705">
    <property type="entry name" value="PDDEXK_1"/>
    <property type="match status" value="1"/>
</dbReference>
<keyword evidence="3" id="KW-1185">Reference proteome</keyword>
<dbReference type="RefSeq" id="WP_093238300.1">
    <property type="nucleotide sequence ID" value="NZ_FNQF01000001.1"/>
</dbReference>
<evidence type="ECO:0000313" key="2">
    <source>
        <dbReference type="EMBL" id="SDZ77595.1"/>
    </source>
</evidence>
<dbReference type="Gene3D" id="3.90.320.10">
    <property type="match status" value="1"/>
</dbReference>
<dbReference type="InterPro" id="IPR038726">
    <property type="entry name" value="PDDEXK_AddAB-type"/>
</dbReference>
<dbReference type="EMBL" id="FNQF01000001">
    <property type="protein sequence ID" value="SDZ77595.1"/>
    <property type="molecule type" value="Genomic_DNA"/>
</dbReference>
<dbReference type="InterPro" id="IPR011335">
    <property type="entry name" value="Restrct_endonuc-II-like"/>
</dbReference>
<organism evidence="2 3">
    <name type="scientific">Psychroflexus halocasei</name>
    <dbReference type="NCBI Taxonomy" id="908615"/>
    <lineage>
        <taxon>Bacteria</taxon>
        <taxon>Pseudomonadati</taxon>
        <taxon>Bacteroidota</taxon>
        <taxon>Flavobacteriia</taxon>
        <taxon>Flavobacteriales</taxon>
        <taxon>Flavobacteriaceae</taxon>
        <taxon>Psychroflexus</taxon>
    </lineage>
</organism>
<evidence type="ECO:0000259" key="1">
    <source>
        <dbReference type="Pfam" id="PF12705"/>
    </source>
</evidence>
<protein>
    <submittedName>
        <fullName evidence="2">PD-(D/E)XK nuclease superfamily protein</fullName>
    </submittedName>
</protein>
<dbReference type="SUPFAM" id="SSF52980">
    <property type="entry name" value="Restriction endonuclease-like"/>
    <property type="match status" value="1"/>
</dbReference>
<dbReference type="InterPro" id="IPR027417">
    <property type="entry name" value="P-loop_NTPase"/>
</dbReference>
<dbReference type="Proteomes" id="UP000198820">
    <property type="component" value="Unassembled WGS sequence"/>
</dbReference>
<accession>A0A1H3VRZ1</accession>
<dbReference type="SUPFAM" id="SSF52540">
    <property type="entry name" value="P-loop containing nucleoside triphosphate hydrolases"/>
    <property type="match status" value="1"/>
</dbReference>
<name>A0A1H3VRZ1_9FLAO</name>